<dbReference type="Proteomes" id="UP000249829">
    <property type="component" value="Unassembled WGS sequence"/>
</dbReference>
<comment type="similarity">
    <text evidence="4">Belongs to the adenylate kinase family.</text>
</comment>
<evidence type="ECO:0000256" key="2">
    <source>
        <dbReference type="ARBA" id="ARBA00022741"/>
    </source>
</evidence>
<keyword evidence="1 4" id="KW-0808">Transferase</keyword>
<evidence type="ECO:0000256" key="1">
    <source>
        <dbReference type="ARBA" id="ARBA00022679"/>
    </source>
</evidence>
<dbReference type="STRING" id="1450538.A0A2V5HRF2"/>
<dbReference type="GO" id="GO:0019205">
    <property type="term" value="F:nucleobase-containing compound kinase activity"/>
    <property type="evidence" value="ECO:0007669"/>
    <property type="project" value="InterPro"/>
</dbReference>
<keyword evidence="2" id="KW-0547">Nucleotide-binding</keyword>
<dbReference type="PRINTS" id="PR00094">
    <property type="entry name" value="ADENYLTKNASE"/>
</dbReference>
<dbReference type="InterPro" id="IPR027417">
    <property type="entry name" value="P-loop_NTPase"/>
</dbReference>
<dbReference type="AlphaFoldDB" id="A0A2V5HRF2"/>
<proteinExistence type="inferred from homology"/>
<dbReference type="InterPro" id="IPR000850">
    <property type="entry name" value="Adenylat/UMP-CMP_kin"/>
</dbReference>
<dbReference type="OMA" id="GRAPNMV"/>
<dbReference type="EMBL" id="KZ825101">
    <property type="protein sequence ID" value="PYI24694.1"/>
    <property type="molecule type" value="Genomic_DNA"/>
</dbReference>
<evidence type="ECO:0000313" key="5">
    <source>
        <dbReference type="EMBL" id="PYI24694.1"/>
    </source>
</evidence>
<dbReference type="CDD" id="cd01428">
    <property type="entry name" value="ADK"/>
    <property type="match status" value="1"/>
</dbReference>
<protein>
    <submittedName>
        <fullName evidence="5">P-loop containing nucleoside triphosphate hydrolase protein</fullName>
    </submittedName>
</protein>
<name>A0A2V5HRF2_ASPV1</name>
<keyword evidence="5" id="KW-0378">Hydrolase</keyword>
<dbReference type="GO" id="GO:0016787">
    <property type="term" value="F:hydrolase activity"/>
    <property type="evidence" value="ECO:0007669"/>
    <property type="project" value="UniProtKB-KW"/>
</dbReference>
<dbReference type="GO" id="GO:0006139">
    <property type="term" value="P:nucleobase-containing compound metabolic process"/>
    <property type="evidence" value="ECO:0007669"/>
    <property type="project" value="InterPro"/>
</dbReference>
<gene>
    <name evidence="5" type="ORF">BO99DRAFT_427723</name>
</gene>
<dbReference type="Pfam" id="PF00406">
    <property type="entry name" value="ADK"/>
    <property type="match status" value="1"/>
</dbReference>
<dbReference type="PANTHER" id="PTHR23359">
    <property type="entry name" value="NUCLEOTIDE KINASE"/>
    <property type="match status" value="1"/>
</dbReference>
<sequence>MDFRRISRIYVIGAPGAGKGSLCAKLAADFGFHHLSVGDLLRQLARSSSLKPKILSKIQQSVLLDMEDLAPILRDAIADLRKDTQDKLRLLIDGVPRMLEQAAPIEEAARMPDRSIGSPDLVLFFDCPGALARQRFLTRQLPGRVDDGSTFDTRYQQYYAENMRIVAYYERRGVLVKVDTSGDVDCSYARLLQGLASCAKGSSEAAEASDEDVLD</sequence>
<evidence type="ECO:0000256" key="4">
    <source>
        <dbReference type="RuleBase" id="RU003330"/>
    </source>
</evidence>
<organism evidence="5 6">
    <name type="scientific">Aspergillus violaceofuscus (strain CBS 115571)</name>
    <dbReference type="NCBI Taxonomy" id="1450538"/>
    <lineage>
        <taxon>Eukaryota</taxon>
        <taxon>Fungi</taxon>
        <taxon>Dikarya</taxon>
        <taxon>Ascomycota</taxon>
        <taxon>Pezizomycotina</taxon>
        <taxon>Eurotiomycetes</taxon>
        <taxon>Eurotiomycetidae</taxon>
        <taxon>Eurotiales</taxon>
        <taxon>Aspergillaceae</taxon>
        <taxon>Aspergillus</taxon>
    </lineage>
</organism>
<evidence type="ECO:0000313" key="6">
    <source>
        <dbReference type="Proteomes" id="UP000249829"/>
    </source>
</evidence>
<keyword evidence="3 4" id="KW-0418">Kinase</keyword>
<dbReference type="GO" id="GO:0005524">
    <property type="term" value="F:ATP binding"/>
    <property type="evidence" value="ECO:0007669"/>
    <property type="project" value="InterPro"/>
</dbReference>
<dbReference type="Gene3D" id="3.40.50.300">
    <property type="entry name" value="P-loop containing nucleotide triphosphate hydrolases"/>
    <property type="match status" value="1"/>
</dbReference>
<reference evidence="5 6" key="1">
    <citation type="submission" date="2018-02" db="EMBL/GenBank/DDBJ databases">
        <title>The genomes of Aspergillus section Nigri reveals drivers in fungal speciation.</title>
        <authorList>
            <consortium name="DOE Joint Genome Institute"/>
            <person name="Vesth T.C."/>
            <person name="Nybo J."/>
            <person name="Theobald S."/>
            <person name="Brandl J."/>
            <person name="Frisvad J.C."/>
            <person name="Nielsen K.F."/>
            <person name="Lyhne E.K."/>
            <person name="Kogle M.E."/>
            <person name="Kuo A."/>
            <person name="Riley R."/>
            <person name="Clum A."/>
            <person name="Nolan M."/>
            <person name="Lipzen A."/>
            <person name="Salamov A."/>
            <person name="Henrissat B."/>
            <person name="Wiebenga A."/>
            <person name="De vries R.P."/>
            <person name="Grigoriev I.V."/>
            <person name="Mortensen U.H."/>
            <person name="Andersen M.R."/>
            <person name="Baker S.E."/>
        </authorList>
    </citation>
    <scope>NUCLEOTIDE SEQUENCE [LARGE SCALE GENOMIC DNA]</scope>
    <source>
        <strain evidence="5 6">CBS 115571</strain>
    </source>
</reference>
<evidence type="ECO:0000256" key="3">
    <source>
        <dbReference type="ARBA" id="ARBA00022777"/>
    </source>
</evidence>
<dbReference type="SUPFAM" id="SSF52540">
    <property type="entry name" value="P-loop containing nucleoside triphosphate hydrolases"/>
    <property type="match status" value="1"/>
</dbReference>
<accession>A0A2V5HRF2</accession>
<keyword evidence="6" id="KW-1185">Reference proteome</keyword>